<evidence type="ECO:0000256" key="1">
    <source>
        <dbReference type="ARBA" id="ARBA00004141"/>
    </source>
</evidence>
<keyword evidence="10 11" id="KW-0472">Membrane</keyword>
<evidence type="ECO:0000256" key="6">
    <source>
        <dbReference type="ARBA" id="ARBA00022777"/>
    </source>
</evidence>
<keyword evidence="3" id="KW-0808">Transferase</keyword>
<keyword evidence="5" id="KW-0547">Nucleotide-binding</keyword>
<evidence type="ECO:0000256" key="5">
    <source>
        <dbReference type="ARBA" id="ARBA00022741"/>
    </source>
</evidence>
<comment type="subcellular location">
    <subcellularLocation>
        <location evidence="1">Membrane</location>
        <topology evidence="1">Multi-pass membrane protein</topology>
    </subcellularLocation>
</comment>
<keyword evidence="7" id="KW-0067">ATP-binding</keyword>
<dbReference type="InterPro" id="IPR038318">
    <property type="entry name" value="KdpD_sf"/>
</dbReference>
<evidence type="ECO:0000256" key="2">
    <source>
        <dbReference type="ARBA" id="ARBA00022553"/>
    </source>
</evidence>
<evidence type="ECO:0000256" key="9">
    <source>
        <dbReference type="ARBA" id="ARBA00023012"/>
    </source>
</evidence>
<feature type="domain" description="Sensor protein KdpD transmembrane" evidence="12">
    <location>
        <begin position="12"/>
        <end position="109"/>
    </location>
</feature>
<sequence length="248" mass="26665">MRHLSADHVAFLVALVAPPAVAGVLVPFRDSLPNTSVALVLVVIVVAVAALGNRLAGALAAISAAVWFNFFFTQPYQRFTITRPADIQSALLLLIVGLAVSQLAARARKLKVVTITDADYLARIHDTAALAQNTRAPGTVVDHVTAQLTEVLHLRGCRFEYGTLTGHPPRLEQDGSVTWGRRRWDADRLGWPDTEVELRTFGNGRFYGRFMLKPTPGRVPPLQARLVAVTLADQAGSALDIAASDSGG</sequence>
<accession>A0ABT9RCP4</accession>
<evidence type="ECO:0000313" key="13">
    <source>
        <dbReference type="EMBL" id="MDP9866918.1"/>
    </source>
</evidence>
<dbReference type="Proteomes" id="UP001230426">
    <property type="component" value="Unassembled WGS sequence"/>
</dbReference>
<keyword evidence="14" id="KW-1185">Reference proteome</keyword>
<keyword evidence="2" id="KW-0597">Phosphoprotein</keyword>
<evidence type="ECO:0000256" key="10">
    <source>
        <dbReference type="ARBA" id="ARBA00023136"/>
    </source>
</evidence>
<feature type="transmembrane region" description="Helical" evidence="11">
    <location>
        <begin position="58"/>
        <end position="75"/>
    </location>
</feature>
<feature type="transmembrane region" description="Helical" evidence="11">
    <location>
        <begin position="32"/>
        <end position="51"/>
    </location>
</feature>
<evidence type="ECO:0000259" key="12">
    <source>
        <dbReference type="Pfam" id="PF13493"/>
    </source>
</evidence>
<proteinExistence type="predicted"/>
<evidence type="ECO:0000256" key="8">
    <source>
        <dbReference type="ARBA" id="ARBA00022989"/>
    </source>
</evidence>
<dbReference type="RefSeq" id="WP_306868106.1">
    <property type="nucleotide sequence ID" value="NZ_JAUSRB010000002.1"/>
</dbReference>
<evidence type="ECO:0000256" key="3">
    <source>
        <dbReference type="ARBA" id="ARBA00022679"/>
    </source>
</evidence>
<reference evidence="13 14" key="1">
    <citation type="submission" date="2023-07" db="EMBL/GenBank/DDBJ databases">
        <title>Sequencing the genomes of 1000 actinobacteria strains.</title>
        <authorList>
            <person name="Klenk H.-P."/>
        </authorList>
    </citation>
    <scope>NUCLEOTIDE SEQUENCE [LARGE SCALE GENOMIC DNA]</scope>
    <source>
        <strain evidence="13 14">DSM 44109</strain>
    </source>
</reference>
<gene>
    <name evidence="13" type="ORF">J2S55_006184</name>
</gene>
<evidence type="ECO:0000313" key="14">
    <source>
        <dbReference type="Proteomes" id="UP001230426"/>
    </source>
</evidence>
<protein>
    <submittedName>
        <fullName evidence="13">K+-sensing histidine kinase KdpD</fullName>
    </submittedName>
</protein>
<evidence type="ECO:0000256" key="4">
    <source>
        <dbReference type="ARBA" id="ARBA00022692"/>
    </source>
</evidence>
<keyword evidence="4 11" id="KW-0812">Transmembrane</keyword>
<comment type="caution">
    <text evidence="13">The sequence shown here is derived from an EMBL/GenBank/DDBJ whole genome shotgun (WGS) entry which is preliminary data.</text>
</comment>
<dbReference type="EMBL" id="JAUSRB010000002">
    <property type="protein sequence ID" value="MDP9866918.1"/>
    <property type="molecule type" value="Genomic_DNA"/>
</dbReference>
<keyword evidence="9" id="KW-0902">Two-component regulatory system</keyword>
<dbReference type="Gene3D" id="1.20.120.620">
    <property type="entry name" value="Backbone structure of the membrane domain of e. Coli histidine kinase receptor kdpd"/>
    <property type="match status" value="1"/>
</dbReference>
<dbReference type="InterPro" id="IPR025201">
    <property type="entry name" value="KdpD_TM"/>
</dbReference>
<evidence type="ECO:0000256" key="11">
    <source>
        <dbReference type="SAM" id="Phobius"/>
    </source>
</evidence>
<feature type="transmembrane region" description="Helical" evidence="11">
    <location>
        <begin position="87"/>
        <end position="105"/>
    </location>
</feature>
<keyword evidence="8 11" id="KW-1133">Transmembrane helix</keyword>
<name>A0ABT9RCP4_9ACTN</name>
<keyword evidence="6 13" id="KW-0418">Kinase</keyword>
<organism evidence="13 14">
    <name type="scientific">Streptosporangium brasiliense</name>
    <dbReference type="NCBI Taxonomy" id="47480"/>
    <lineage>
        <taxon>Bacteria</taxon>
        <taxon>Bacillati</taxon>
        <taxon>Actinomycetota</taxon>
        <taxon>Actinomycetes</taxon>
        <taxon>Streptosporangiales</taxon>
        <taxon>Streptosporangiaceae</taxon>
        <taxon>Streptosporangium</taxon>
    </lineage>
</organism>
<dbReference type="GO" id="GO:0016301">
    <property type="term" value="F:kinase activity"/>
    <property type="evidence" value="ECO:0007669"/>
    <property type="project" value="UniProtKB-KW"/>
</dbReference>
<dbReference type="Pfam" id="PF13493">
    <property type="entry name" value="DUF4118"/>
    <property type="match status" value="1"/>
</dbReference>
<evidence type="ECO:0000256" key="7">
    <source>
        <dbReference type="ARBA" id="ARBA00022840"/>
    </source>
</evidence>